<evidence type="ECO:0000313" key="2">
    <source>
        <dbReference type="EMBL" id="PWB09726.1"/>
    </source>
</evidence>
<dbReference type="EMBL" id="PUBV01000001">
    <property type="protein sequence ID" value="PWB09726.1"/>
    <property type="molecule type" value="Genomic_DNA"/>
</dbReference>
<comment type="caution">
    <text evidence="2">The sequence shown here is derived from an EMBL/GenBank/DDBJ whole genome shotgun (WGS) entry which is preliminary data.</text>
</comment>
<name>A0A2V1IXI3_9BACT</name>
<dbReference type="Proteomes" id="UP000244925">
    <property type="component" value="Unassembled WGS sequence"/>
</dbReference>
<dbReference type="InterPro" id="IPR046357">
    <property type="entry name" value="PPIase_dom_sf"/>
</dbReference>
<feature type="chain" id="PRO_5016174227" evidence="1">
    <location>
        <begin position="20"/>
        <end position="192"/>
    </location>
</feature>
<keyword evidence="3" id="KW-1185">Reference proteome</keyword>
<dbReference type="Gene3D" id="3.10.50.40">
    <property type="match status" value="1"/>
</dbReference>
<gene>
    <name evidence="2" type="ORF">C5O25_00530</name>
</gene>
<reference evidence="3" key="1">
    <citation type="submission" date="2018-02" db="EMBL/GenBank/DDBJ databases">
        <authorList>
            <person name="Clavel T."/>
            <person name="Strowig T."/>
        </authorList>
    </citation>
    <scope>NUCLEOTIDE SEQUENCE [LARGE SCALE GENOMIC DNA]</scope>
    <source>
        <strain evidence="3">DSM 100764</strain>
    </source>
</reference>
<keyword evidence="1" id="KW-0732">Signal</keyword>
<proteinExistence type="predicted"/>
<dbReference type="GO" id="GO:0003755">
    <property type="term" value="F:peptidyl-prolyl cis-trans isomerase activity"/>
    <property type="evidence" value="ECO:0007669"/>
    <property type="project" value="InterPro"/>
</dbReference>
<feature type="signal peptide" evidence="1">
    <location>
        <begin position="1"/>
        <end position="19"/>
    </location>
</feature>
<dbReference type="GeneID" id="93424245"/>
<accession>A0A2V1IXI3</accession>
<dbReference type="AlphaFoldDB" id="A0A2V1IXI3"/>
<evidence type="ECO:0000256" key="1">
    <source>
        <dbReference type="SAM" id="SignalP"/>
    </source>
</evidence>
<evidence type="ECO:0000313" key="3">
    <source>
        <dbReference type="Proteomes" id="UP000244925"/>
    </source>
</evidence>
<dbReference type="RefSeq" id="WP_107034778.1">
    <property type="nucleotide sequence ID" value="NZ_CAOMZA010000052.1"/>
</dbReference>
<dbReference type="InterPro" id="IPR032252">
    <property type="entry name" value="DUF4827"/>
</dbReference>
<dbReference type="PROSITE" id="PS51257">
    <property type="entry name" value="PROKAR_LIPOPROTEIN"/>
    <property type="match status" value="1"/>
</dbReference>
<sequence length="192" mass="21911">MNISNRISWLAVAALTAFAAVLTACDDDKSYAELLEEENKAVNLYLADQTIETTLPEDNDFITGEDAPYYRLDNDGNVFMQVVKKGDGEMAQSDQLIYFRFMRYNLINYDGVNTMPGEGNSDYVEGGNMSFRYQNFTLESSSAWGMAIQMPLQYLPLNSEVRLVVKSQYGWTSEISSVQPYLYHIRFYKSQI</sequence>
<dbReference type="Pfam" id="PF16109">
    <property type="entry name" value="DUF4827"/>
    <property type="match status" value="1"/>
</dbReference>
<organism evidence="2 3">
    <name type="scientific">Paramuribaculum intestinale</name>
    <dbReference type="NCBI Taxonomy" id="2094151"/>
    <lineage>
        <taxon>Bacteria</taxon>
        <taxon>Pseudomonadati</taxon>
        <taxon>Bacteroidota</taxon>
        <taxon>Bacteroidia</taxon>
        <taxon>Bacteroidales</taxon>
        <taxon>Muribaculaceae</taxon>
        <taxon>Paramuribaculum</taxon>
    </lineage>
</organism>
<protein>
    <submittedName>
        <fullName evidence="2">DUF4827 domain-containing protein</fullName>
    </submittedName>
</protein>